<evidence type="ECO:0000313" key="2">
    <source>
        <dbReference type="EMBL" id="OAG26208.1"/>
    </source>
</evidence>
<dbReference type="GeneID" id="29116762"/>
<feature type="region of interest" description="Disordered" evidence="1">
    <location>
        <begin position="1"/>
        <end position="53"/>
    </location>
</feature>
<evidence type="ECO:0008006" key="4">
    <source>
        <dbReference type="Google" id="ProtNLM"/>
    </source>
</evidence>
<dbReference type="Proteomes" id="UP000077248">
    <property type="component" value="Unassembled WGS sequence"/>
</dbReference>
<dbReference type="KEGG" id="aalt:CC77DRAFT_30684"/>
<gene>
    <name evidence="2" type="ORF">CC77DRAFT_30684</name>
</gene>
<name>A0A177E377_ALTAL</name>
<dbReference type="VEuPathDB" id="FungiDB:CC77DRAFT_30684"/>
<protein>
    <recommendedName>
        <fullName evidence="4">C2H2-type domain-containing protein</fullName>
    </recommendedName>
</protein>
<sequence>MQSPIPRSGADRGLGHSNSISYPKTRVRATRSVNPSHGGSGVQKRGKTSMQNQTLKSTCPLDIIVDHLNAPRKAKRVQSKYVGGGSGDESRVVCPFHKYDPKTYRMSSCKGKGFNEFAKMKDHFKQIHGSSQEVHDADLNFKKKEYSSLDTLGAKWRLVYKRLFPHVASIPSPYANEQEDSDAFLHRVAKRVASIRNDYSLEELIIKIARDLKENRSERSASVDSAVGFELEDSRVTKVDEPITPPPGPYEGSSRITVDEAYSEQSPKFAQKAIGEPHAHSQPAAPSWPCQWGCIAGMTPADDRARDNGFQPSQAIPEASFTPSENDSYFDLSHEHIPQSGSDTVTVSAPFASQGNALHDLNNDLYAISSHQTNDDFVYHGSTIAPMAHNLSKESLEMPPATCPSLEKQSQVWSSITNEYLNGLNEGFGTEDWVQTSMLGEEVGSYQDQEVFTGA</sequence>
<organism evidence="2 3">
    <name type="scientific">Alternaria alternata</name>
    <name type="common">Alternaria rot fungus</name>
    <name type="synonym">Torula alternata</name>
    <dbReference type="NCBI Taxonomy" id="5599"/>
    <lineage>
        <taxon>Eukaryota</taxon>
        <taxon>Fungi</taxon>
        <taxon>Dikarya</taxon>
        <taxon>Ascomycota</taxon>
        <taxon>Pezizomycotina</taxon>
        <taxon>Dothideomycetes</taxon>
        <taxon>Pleosporomycetidae</taxon>
        <taxon>Pleosporales</taxon>
        <taxon>Pleosporineae</taxon>
        <taxon>Pleosporaceae</taxon>
        <taxon>Alternaria</taxon>
        <taxon>Alternaria sect. Alternaria</taxon>
        <taxon>Alternaria alternata complex</taxon>
    </lineage>
</organism>
<dbReference type="EMBL" id="KV441469">
    <property type="protein sequence ID" value="OAG26208.1"/>
    <property type="molecule type" value="Genomic_DNA"/>
</dbReference>
<evidence type="ECO:0000256" key="1">
    <source>
        <dbReference type="SAM" id="MobiDB-lite"/>
    </source>
</evidence>
<keyword evidence="3" id="KW-1185">Reference proteome</keyword>
<reference evidence="2 3" key="1">
    <citation type="submission" date="2016-05" db="EMBL/GenBank/DDBJ databases">
        <title>Comparative analysis of secretome profiles of manganese(II)-oxidizing ascomycete fungi.</title>
        <authorList>
            <consortium name="DOE Joint Genome Institute"/>
            <person name="Zeiner C.A."/>
            <person name="Purvine S.O."/>
            <person name="Zink E.M."/>
            <person name="Wu S."/>
            <person name="Pasa-Tolic L."/>
            <person name="Chaput D.L."/>
            <person name="Haridas S."/>
            <person name="Grigoriev I.V."/>
            <person name="Santelli C.M."/>
            <person name="Hansel C.M."/>
        </authorList>
    </citation>
    <scope>NUCLEOTIDE SEQUENCE [LARGE SCALE GENOMIC DNA]</scope>
    <source>
        <strain evidence="2 3">SRC1lrK2f</strain>
    </source>
</reference>
<dbReference type="AlphaFoldDB" id="A0A177E377"/>
<evidence type="ECO:0000313" key="3">
    <source>
        <dbReference type="Proteomes" id="UP000077248"/>
    </source>
</evidence>
<accession>A0A177E377</accession>
<proteinExistence type="predicted"/>
<dbReference type="RefSeq" id="XP_018391629.1">
    <property type="nucleotide sequence ID" value="XM_018531168.1"/>
</dbReference>